<protein>
    <recommendedName>
        <fullName evidence="10">BOS complex subunit TMEM147</fullName>
    </recommendedName>
    <alternativeName>
        <fullName evidence="11">Transmembrane protein 147</fullName>
    </alternativeName>
</protein>
<dbReference type="PANTHER" id="PTHR12869:SF0">
    <property type="entry name" value="BOS COMPLEX SUBUNIT TMEM147"/>
    <property type="match status" value="1"/>
</dbReference>
<proteinExistence type="inferred from homology"/>
<evidence type="ECO:0000256" key="9">
    <source>
        <dbReference type="ARBA" id="ARBA00034739"/>
    </source>
</evidence>
<dbReference type="GO" id="GO:0031965">
    <property type="term" value="C:nuclear membrane"/>
    <property type="evidence" value="ECO:0007669"/>
    <property type="project" value="UniProtKB-SubCell"/>
</dbReference>
<keyword evidence="5" id="KW-0812">Transmembrane</keyword>
<accession>A0A4U1F7C1</accession>
<evidence type="ECO:0000256" key="1">
    <source>
        <dbReference type="ARBA" id="ARBA00004232"/>
    </source>
</evidence>
<comment type="caution">
    <text evidence="13">The sequence shown here is derived from an EMBL/GenBank/DDBJ whole genome shotgun (WGS) entry which is preliminary data.</text>
</comment>
<keyword evidence="8" id="KW-0472">Membrane</keyword>
<dbReference type="Proteomes" id="UP000308365">
    <property type="component" value="Unassembled WGS sequence"/>
</dbReference>
<comment type="similarity">
    <text evidence="9">Belongs to the TMEM147 family.</text>
</comment>
<comment type="subcellular location">
    <subcellularLocation>
        <location evidence="3">Cell membrane</location>
        <topology evidence="3">Multi-pass membrane protein</topology>
    </subcellularLocation>
    <subcellularLocation>
        <location evidence="2">Endoplasmic reticulum membrane</location>
        <topology evidence="2">Multi-pass membrane protein</topology>
    </subcellularLocation>
    <subcellularLocation>
        <location evidence="1">Nucleus membrane</location>
        <topology evidence="1">Multi-pass membrane protein</topology>
    </subcellularLocation>
</comment>
<dbReference type="AlphaFoldDB" id="A0A4U1F7C1"/>
<keyword evidence="6" id="KW-0256">Endoplasmic reticulum</keyword>
<keyword evidence="7" id="KW-1133">Transmembrane helix</keyword>
<name>A0A4U1F7C1_MONMO</name>
<comment type="function">
    <text evidence="12">Component of the multi-pass translocon (MPT) complex that mediates insertion of multi-pass membrane proteins into the lipid bilayer of membranes. The MPT complex takes over after the SEC61 complex: following membrane insertion of the first few transmembrane segments of proteins by the SEC61 complex, the MPT complex occludes the lateral gate of the SEC61 complex to promote insertion of subsequent transmembrane regions. Also acts as a negative regulator of CHRM3 function, most likely by interfering with its trafficking to the cell membrane. Negatively regulates CHRM3-mediated calcium mobilization and activation of RPS6KA1/p90RSK activity. Regulates LBR localization to the nucleus inner membrane.</text>
</comment>
<evidence type="ECO:0000256" key="3">
    <source>
        <dbReference type="ARBA" id="ARBA00004651"/>
    </source>
</evidence>
<organism evidence="13 14">
    <name type="scientific">Monodon monoceros</name>
    <name type="common">Narwhal</name>
    <name type="synonym">Ceratodon monodon</name>
    <dbReference type="NCBI Taxonomy" id="40151"/>
    <lineage>
        <taxon>Eukaryota</taxon>
        <taxon>Metazoa</taxon>
        <taxon>Chordata</taxon>
        <taxon>Craniata</taxon>
        <taxon>Vertebrata</taxon>
        <taxon>Euteleostomi</taxon>
        <taxon>Mammalia</taxon>
        <taxon>Eutheria</taxon>
        <taxon>Laurasiatheria</taxon>
        <taxon>Artiodactyla</taxon>
        <taxon>Whippomorpha</taxon>
        <taxon>Cetacea</taxon>
        <taxon>Odontoceti</taxon>
        <taxon>Monodontidae</taxon>
        <taxon>Monodon</taxon>
    </lineage>
</organism>
<reference evidence="14" key="1">
    <citation type="journal article" date="2019" name="IScience">
        <title>Narwhal Genome Reveals Long-Term Low Genetic Diversity despite Current Large Abundance Size.</title>
        <authorList>
            <person name="Westbury M.V."/>
            <person name="Petersen B."/>
            <person name="Garde E."/>
            <person name="Heide-Jorgensen M.P."/>
            <person name="Lorenzen E.D."/>
        </authorList>
    </citation>
    <scope>NUCLEOTIDE SEQUENCE [LARGE SCALE GENOMIC DNA]</scope>
</reference>
<dbReference type="GO" id="GO:0005886">
    <property type="term" value="C:plasma membrane"/>
    <property type="evidence" value="ECO:0007669"/>
    <property type="project" value="UniProtKB-SubCell"/>
</dbReference>
<evidence type="ECO:0000256" key="7">
    <source>
        <dbReference type="ARBA" id="ARBA00022989"/>
    </source>
</evidence>
<dbReference type="PANTHER" id="PTHR12869">
    <property type="entry name" value="SMALL SEVEN TRANSMEMBRANE DOMAIN-CONTAINING PROTEIN"/>
    <property type="match status" value="1"/>
</dbReference>
<evidence type="ECO:0000256" key="8">
    <source>
        <dbReference type="ARBA" id="ARBA00023136"/>
    </source>
</evidence>
<evidence type="ECO:0000256" key="11">
    <source>
        <dbReference type="ARBA" id="ARBA00034899"/>
    </source>
</evidence>
<evidence type="ECO:0000256" key="6">
    <source>
        <dbReference type="ARBA" id="ARBA00022824"/>
    </source>
</evidence>
<sequence>MTLFPFGRHDTIPLWGLLRPGLLLPYFITYKCSRLSEYSAFWKCIQVGITYLFVQLCKMLFLATFFPSWEGGIYDFIGELMKASVAVADLIDKV</sequence>
<keyword evidence="4" id="KW-1003">Cell membrane</keyword>
<evidence type="ECO:0000313" key="14">
    <source>
        <dbReference type="Proteomes" id="UP000308365"/>
    </source>
</evidence>
<evidence type="ECO:0000256" key="5">
    <source>
        <dbReference type="ARBA" id="ARBA00022692"/>
    </source>
</evidence>
<evidence type="ECO:0000256" key="2">
    <source>
        <dbReference type="ARBA" id="ARBA00004477"/>
    </source>
</evidence>
<dbReference type="InterPro" id="IPR019164">
    <property type="entry name" value="TMEM147"/>
</dbReference>
<evidence type="ECO:0000313" key="13">
    <source>
        <dbReference type="EMBL" id="TKC45007.1"/>
    </source>
</evidence>
<dbReference type="GO" id="GO:0005789">
    <property type="term" value="C:endoplasmic reticulum membrane"/>
    <property type="evidence" value="ECO:0007669"/>
    <property type="project" value="UniProtKB-SubCell"/>
</dbReference>
<evidence type="ECO:0000256" key="4">
    <source>
        <dbReference type="ARBA" id="ARBA00022475"/>
    </source>
</evidence>
<dbReference type="EMBL" id="RWIC01000355">
    <property type="protein sequence ID" value="TKC45007.1"/>
    <property type="molecule type" value="Genomic_DNA"/>
</dbReference>
<gene>
    <name evidence="13" type="ORF">EI555_008227</name>
</gene>
<evidence type="ECO:0000256" key="10">
    <source>
        <dbReference type="ARBA" id="ARBA00034846"/>
    </source>
</evidence>
<evidence type="ECO:0000256" key="12">
    <source>
        <dbReference type="ARBA" id="ARBA00045811"/>
    </source>
</evidence>
<dbReference type="Pfam" id="PF09767">
    <property type="entry name" value="DUF2053"/>
    <property type="match status" value="1"/>
</dbReference>